<comment type="similarity">
    <text evidence="17">Belongs to the glutamate-gated ion channel (TC 1.A.10.1) family.</text>
</comment>
<dbReference type="SUPFAM" id="SSF53850">
    <property type="entry name" value="Periplasmic binding protein-like II"/>
    <property type="match status" value="1"/>
</dbReference>
<reference evidence="21" key="2">
    <citation type="submission" date="2025-09" db="UniProtKB">
        <authorList>
            <consortium name="Ensembl"/>
        </authorList>
    </citation>
    <scope>IDENTIFICATION</scope>
</reference>
<protein>
    <recommendedName>
        <fullName evidence="17">Glutamate receptor</fullName>
    </recommendedName>
</protein>
<evidence type="ECO:0000256" key="9">
    <source>
        <dbReference type="ARBA" id="ARBA00023170"/>
    </source>
</evidence>
<evidence type="ECO:0000256" key="15">
    <source>
        <dbReference type="PIRSR" id="PIRSR601508-2"/>
    </source>
</evidence>
<comment type="subcellular location">
    <subcellularLocation>
        <location evidence="1">Cell membrane</location>
        <topology evidence="1">Multi-pass membrane protein</topology>
    </subcellularLocation>
    <subcellularLocation>
        <location evidence="17">Postsynaptic cell membrane</location>
        <topology evidence="17">Multi-pass membrane protein</topology>
    </subcellularLocation>
</comment>
<dbReference type="Pfam" id="PF00060">
    <property type="entry name" value="Lig_chan"/>
    <property type="match status" value="1"/>
</dbReference>
<dbReference type="InterPro" id="IPR001828">
    <property type="entry name" value="ANF_lig-bd_rcpt"/>
</dbReference>
<name>A0A673YSK3_SALTR</name>
<keyword evidence="5 17" id="KW-1133">Transmembrane helix</keyword>
<dbReference type="GO" id="GO:0045211">
    <property type="term" value="C:postsynaptic membrane"/>
    <property type="evidence" value="ECO:0007669"/>
    <property type="project" value="UniProtKB-SubCell"/>
</dbReference>
<evidence type="ECO:0000256" key="5">
    <source>
        <dbReference type="ARBA" id="ARBA00022989"/>
    </source>
</evidence>
<dbReference type="Gene3D" id="1.10.287.70">
    <property type="match status" value="1"/>
</dbReference>
<evidence type="ECO:0000256" key="6">
    <source>
        <dbReference type="ARBA" id="ARBA00023018"/>
    </source>
</evidence>
<dbReference type="SUPFAM" id="SSF53822">
    <property type="entry name" value="Periplasmic binding protein-like I"/>
    <property type="match status" value="1"/>
</dbReference>
<dbReference type="InterPro" id="IPR001320">
    <property type="entry name" value="Iontro_rcpt_C"/>
</dbReference>
<dbReference type="FunFam" id="1.10.287.70:FF:000197">
    <property type="entry name" value="Glutamate receptor, ionotropic, delta 1"/>
    <property type="match status" value="1"/>
</dbReference>
<feature type="region of interest" description="Disordered" evidence="18">
    <location>
        <begin position="855"/>
        <end position="878"/>
    </location>
</feature>
<evidence type="ECO:0000256" key="10">
    <source>
        <dbReference type="ARBA" id="ARBA00023180"/>
    </source>
</evidence>
<evidence type="ECO:0000256" key="3">
    <source>
        <dbReference type="ARBA" id="ARBA00022475"/>
    </source>
</evidence>
<keyword evidence="2 17" id="KW-0813">Transport</keyword>
<evidence type="ECO:0000256" key="4">
    <source>
        <dbReference type="ARBA" id="ARBA00022692"/>
    </source>
</evidence>
<dbReference type="InterPro" id="IPR019594">
    <property type="entry name" value="Glu/Gly-bd"/>
</dbReference>
<proteinExistence type="inferred from homology"/>
<feature type="disulfide bond" evidence="16">
    <location>
        <begin position="10"/>
        <end position="283"/>
    </location>
</feature>
<feature type="binding site" evidence="14">
    <location>
        <position position="453"/>
    </location>
    <ligand>
        <name>L-glutamate</name>
        <dbReference type="ChEBI" id="CHEBI:29985"/>
    </ligand>
</feature>
<evidence type="ECO:0000256" key="16">
    <source>
        <dbReference type="PIRSR" id="PIRSR601508-3"/>
    </source>
</evidence>
<feature type="transmembrane region" description="Helical" evidence="17">
    <location>
        <begin position="700"/>
        <end position="724"/>
    </location>
</feature>
<keyword evidence="12 17" id="KW-1071">Ligand-gated ion channel</keyword>
<feature type="domain" description="Ionotropic glutamate receptor L-glutamate and glycine-binding" evidence="20">
    <location>
        <begin position="380"/>
        <end position="442"/>
    </location>
</feature>
<feature type="disulfide bond" evidence="16">
    <location>
        <begin position="625"/>
        <end position="680"/>
    </location>
</feature>
<dbReference type="InterPro" id="IPR028082">
    <property type="entry name" value="Peripla_BP_I"/>
</dbReference>
<gene>
    <name evidence="21" type="primary">GRID2</name>
    <name evidence="21" type="synonym">LOC115199727</name>
</gene>
<keyword evidence="6 17" id="KW-0770">Synapse</keyword>
<keyword evidence="22" id="KW-1185">Reference proteome</keyword>
<reference evidence="21" key="1">
    <citation type="submission" date="2025-08" db="UniProtKB">
        <authorList>
            <consortium name="Ensembl"/>
        </authorList>
    </citation>
    <scope>IDENTIFICATION</scope>
</reference>
<feature type="domain" description="Ionotropic glutamate receptor C-terminal" evidence="19">
    <location>
        <begin position="370"/>
        <end position="676"/>
    </location>
</feature>
<dbReference type="PRINTS" id="PR00177">
    <property type="entry name" value="NMDARECEPTOR"/>
</dbReference>
<feature type="transmembrane region" description="Helical" evidence="17">
    <location>
        <begin position="564"/>
        <end position="586"/>
    </location>
</feature>
<dbReference type="Pfam" id="PF01094">
    <property type="entry name" value="ANF_receptor"/>
    <property type="match status" value="1"/>
</dbReference>
<keyword evidence="10" id="KW-0325">Glycoprotein</keyword>
<dbReference type="SMART" id="SM00079">
    <property type="entry name" value="PBPe"/>
    <property type="match status" value="1"/>
</dbReference>
<keyword evidence="4 17" id="KW-0812">Transmembrane</keyword>
<evidence type="ECO:0000256" key="14">
    <source>
        <dbReference type="PIRSR" id="PIRSR601508-1"/>
    </source>
</evidence>
<feature type="site" description="Crucial to convey clamshell closure to channel opening" evidence="15">
    <location>
        <position position="593"/>
    </location>
</feature>
<dbReference type="PANTHER" id="PTHR18966">
    <property type="entry name" value="IONOTROPIC GLUTAMATE RECEPTOR"/>
    <property type="match status" value="1"/>
</dbReference>
<dbReference type="Proteomes" id="UP000472277">
    <property type="component" value="Chromosome 9"/>
</dbReference>
<dbReference type="GO" id="GO:0038023">
    <property type="term" value="F:signaling receptor activity"/>
    <property type="evidence" value="ECO:0007669"/>
    <property type="project" value="InterPro"/>
</dbReference>
<keyword evidence="3 17" id="KW-1003">Cell membrane</keyword>
<evidence type="ECO:0000256" key="11">
    <source>
        <dbReference type="ARBA" id="ARBA00023257"/>
    </source>
</evidence>
<dbReference type="Gene3D" id="3.40.50.2300">
    <property type="match status" value="2"/>
</dbReference>
<feature type="binding site" evidence="14">
    <location>
        <position position="458"/>
    </location>
    <ligand>
        <name>L-glutamate</name>
        <dbReference type="ChEBI" id="CHEBI:29985"/>
    </ligand>
</feature>
<feature type="transmembrane region" description="Helical" evidence="17">
    <location>
        <begin position="495"/>
        <end position="515"/>
    </location>
</feature>
<evidence type="ECO:0000259" key="20">
    <source>
        <dbReference type="SMART" id="SM00918"/>
    </source>
</evidence>
<evidence type="ECO:0000256" key="8">
    <source>
        <dbReference type="ARBA" id="ARBA00023136"/>
    </source>
</evidence>
<dbReference type="InterPro" id="IPR001508">
    <property type="entry name" value="Iono_Glu_rcpt_met"/>
</dbReference>
<sequence length="878" mass="99183">PWSLKLNLSCELMNRGILALVSSIGCMSAGSLQSLADAMHIPHLFIQRATAGTPRSSCPLITTRTRQDDYTLFVRPPVYLNDVILQVVSEYSWQKFIIFYDQEYDIRGIQDFLDKTSQQGMDVSLQKVESNINMMITSMFRTMRVEELHRYRDTLRRAVLFMSPATAKAFITEVVETNLVAFDCHWIIINEEISDQDVQELVMKSIGRLTLIRQTFPLPQNTSQRCVKHNHRINTSLCDPKDPKAQTLEITNRYIYDTVLLLANTFHRKLEDRKWHSMASLTCIRKNSKPWQGGRPMLDNVKKSGVSGLTGFLEFTDNGTNPNIYFEILGTNYGEDRGRGVIKLATWDPVHGLNGTLTDRKLENNMRGVVLRVVTVLEEPFVMVSENVLGKPKKYQGYSIDVLDALSNYLGFKYEIYVAPDHKYGSQQADGVWNGLIGELVAKRADMGLSALTITPERESVVDFTTRYMDYSVGVLLRKAERTVDMFACLAPFDLSLWACIAGTVLLVGILVYLLNWLNPPRLPMGSVSSTTLYNSMWFVYGSFVQQGGEVPYTTLATRMMMGVWWLFALIVISSYTANLAAFLTISRIENSIQNSLQAQVKYGHFAFVWDVAVLEYVGINDEDCSFYTVGNKAPDRGYGIALQHGSPYRDIFSQRILELQQNGDMDILKLKWWPQDSPCDLYSAVHTKHRGSALDIHSFAGVFCVLAAGVVLSCLIAMVETWWTRRKGSRVPSKEDDKEIDLEHLHRRVNSLCAEDDSPHKQFSTSSIDLTPLDMDSMPANRQALEQISDFRNTHITTTTFIPEQIQTLSRSLSAKAQQGFAFGPVQDHRTGGPFRQRAPNGGFFRSPIKTMSSIPYQPTPQPNFGYGNDPDRGTSI</sequence>
<dbReference type="GeneTree" id="ENSGT00940000155192"/>
<dbReference type="Pfam" id="PF10613">
    <property type="entry name" value="Lig_chan-Glu_bd"/>
    <property type="match status" value="1"/>
</dbReference>
<dbReference type="GO" id="GO:0015276">
    <property type="term" value="F:ligand-gated monoatomic ion channel activity"/>
    <property type="evidence" value="ECO:0007669"/>
    <property type="project" value="InterPro"/>
</dbReference>
<keyword evidence="16" id="KW-1015">Disulfide bond</keyword>
<dbReference type="FunFam" id="3.40.50.2300:FF:000068">
    <property type="entry name" value="Glutamate receptor, ionotropic, delta 1b"/>
    <property type="match status" value="1"/>
</dbReference>
<organism evidence="21 22">
    <name type="scientific">Salmo trutta</name>
    <name type="common">Brown trout</name>
    <dbReference type="NCBI Taxonomy" id="8032"/>
    <lineage>
        <taxon>Eukaryota</taxon>
        <taxon>Metazoa</taxon>
        <taxon>Chordata</taxon>
        <taxon>Craniata</taxon>
        <taxon>Vertebrata</taxon>
        <taxon>Euteleostomi</taxon>
        <taxon>Actinopterygii</taxon>
        <taxon>Neopterygii</taxon>
        <taxon>Teleostei</taxon>
        <taxon>Protacanthopterygii</taxon>
        <taxon>Salmoniformes</taxon>
        <taxon>Salmonidae</taxon>
        <taxon>Salmoninae</taxon>
        <taxon>Salmo</taxon>
    </lineage>
</organism>
<dbReference type="InterPro" id="IPR015683">
    <property type="entry name" value="Ionotropic_Glu_rcpt"/>
</dbReference>
<comment type="function">
    <text evidence="17">Receptor for glutamate that functions as a ligand-gated ion channel in the central nervous system and plays an important role in excitatory synaptic transmission. L-glutamate acts as an excitatory neurotransmitter at many synapses in the central nervous system.</text>
</comment>
<dbReference type="AlphaFoldDB" id="A0A673YSK3"/>
<evidence type="ECO:0000256" key="12">
    <source>
        <dbReference type="ARBA" id="ARBA00023286"/>
    </source>
</evidence>
<evidence type="ECO:0000256" key="18">
    <source>
        <dbReference type="SAM" id="MobiDB-lite"/>
    </source>
</evidence>
<evidence type="ECO:0000313" key="21">
    <source>
        <dbReference type="Ensembl" id="ENSSTUP00000037726.1"/>
    </source>
</evidence>
<evidence type="ECO:0000256" key="13">
    <source>
        <dbReference type="ARBA" id="ARBA00023303"/>
    </source>
</evidence>
<keyword evidence="8 17" id="KW-0472">Membrane</keyword>
<keyword evidence="9 17" id="KW-0675">Receptor</keyword>
<dbReference type="SMART" id="SM00918">
    <property type="entry name" value="Lig_chan-Glu_bd"/>
    <property type="match status" value="1"/>
</dbReference>
<keyword evidence="11 17" id="KW-0628">Postsynaptic cell membrane</keyword>
<feature type="binding site" evidence="14">
    <location>
        <position position="611"/>
    </location>
    <ligand>
        <name>L-glutamate</name>
        <dbReference type="ChEBI" id="CHEBI:29985"/>
    </ligand>
</feature>
<evidence type="ECO:0000313" key="22">
    <source>
        <dbReference type="Proteomes" id="UP000472277"/>
    </source>
</evidence>
<dbReference type="FunFam" id="3.40.190.10:FF:000024">
    <property type="entry name" value="Glutamate receptor, ionotropic, delta 1"/>
    <property type="match status" value="1"/>
</dbReference>
<keyword evidence="7 17" id="KW-0406">Ion transport</keyword>
<keyword evidence="13 17" id="KW-0407">Ion channel</keyword>
<evidence type="ECO:0000256" key="17">
    <source>
        <dbReference type="RuleBase" id="RU367118"/>
    </source>
</evidence>
<dbReference type="Ensembl" id="ENSSTUT00000039445.1">
    <property type="protein sequence ID" value="ENSSTUP00000037726.1"/>
    <property type="gene ID" value="ENSSTUG00000015841.1"/>
</dbReference>
<dbReference type="Gene3D" id="3.40.190.10">
    <property type="entry name" value="Periplasmic binding protein-like II"/>
    <property type="match status" value="2"/>
</dbReference>
<evidence type="ECO:0000256" key="2">
    <source>
        <dbReference type="ARBA" id="ARBA00022448"/>
    </source>
</evidence>
<accession>A0A673YSK3</accession>
<evidence type="ECO:0000259" key="19">
    <source>
        <dbReference type="SMART" id="SM00079"/>
    </source>
</evidence>
<evidence type="ECO:0000256" key="1">
    <source>
        <dbReference type="ARBA" id="ARBA00004651"/>
    </source>
</evidence>
<evidence type="ECO:0000256" key="7">
    <source>
        <dbReference type="ARBA" id="ARBA00023065"/>
    </source>
</evidence>